<comment type="similarity">
    <text evidence="1 2">Belongs to the Dps family.</text>
</comment>
<feature type="region of interest" description="Disordered" evidence="3">
    <location>
        <begin position="1"/>
        <end position="31"/>
    </location>
</feature>
<dbReference type="RefSeq" id="WP_123985482.1">
    <property type="nucleotide sequence ID" value="NZ_CP027768.1"/>
</dbReference>
<dbReference type="PANTHER" id="PTHR42932:SF1">
    <property type="entry name" value="GENERAL STRESS PROTEIN 20U"/>
    <property type="match status" value="1"/>
</dbReference>
<evidence type="ECO:0000259" key="4">
    <source>
        <dbReference type="Pfam" id="PF00210"/>
    </source>
</evidence>
<evidence type="ECO:0000256" key="3">
    <source>
        <dbReference type="SAM" id="MobiDB-lite"/>
    </source>
</evidence>
<feature type="domain" description="Ferritin/DPS" evidence="4">
    <location>
        <begin position="44"/>
        <end position="181"/>
    </location>
</feature>
<dbReference type="PANTHER" id="PTHR42932">
    <property type="entry name" value="GENERAL STRESS PROTEIN 20U"/>
    <property type="match status" value="1"/>
</dbReference>
<sequence length="195" mass="22904">MTENKATQERTPQERTPQERLQEEQEHKEHVHHTKINAAAIADHLLGNMHTLHVKLHQYHWYVKGANFFTLHEKFEELYNENEKWFDKLAERLITSGHKPASTTVEFEKYSMLSEDAVNKYAKAEDMVENIIEDFRSTRDLTIRAIRLAQDEGDDALEDTLIAFKNDLDKNIWMLQAFIGKEALEDDDAFDEDED</sequence>
<dbReference type="PROSITE" id="PS00818">
    <property type="entry name" value="DPS_1"/>
    <property type="match status" value="1"/>
</dbReference>
<name>A0A3G5FHC8_TETHA</name>
<dbReference type="Proteomes" id="UP000280475">
    <property type="component" value="Chromosome"/>
</dbReference>
<dbReference type="InterPro" id="IPR002177">
    <property type="entry name" value="DPS_DNA-bd"/>
</dbReference>
<dbReference type="PRINTS" id="PR01346">
    <property type="entry name" value="HELNAPAPROT"/>
</dbReference>
<dbReference type="InterPro" id="IPR009078">
    <property type="entry name" value="Ferritin-like_SF"/>
</dbReference>
<accession>A0A3G5FHC8</accession>
<dbReference type="Pfam" id="PF00210">
    <property type="entry name" value="Ferritin"/>
    <property type="match status" value="1"/>
</dbReference>
<organism evidence="5 6">
    <name type="scientific">Tetragenococcus halophilus</name>
    <name type="common">Pediococcus halophilus</name>
    <dbReference type="NCBI Taxonomy" id="51669"/>
    <lineage>
        <taxon>Bacteria</taxon>
        <taxon>Bacillati</taxon>
        <taxon>Bacillota</taxon>
        <taxon>Bacilli</taxon>
        <taxon>Lactobacillales</taxon>
        <taxon>Enterococcaceae</taxon>
        <taxon>Tetragenococcus</taxon>
    </lineage>
</organism>
<dbReference type="InterPro" id="IPR008331">
    <property type="entry name" value="Ferritin_DPS_dom"/>
</dbReference>
<evidence type="ECO:0000256" key="2">
    <source>
        <dbReference type="RuleBase" id="RU003875"/>
    </source>
</evidence>
<dbReference type="InterPro" id="IPR023188">
    <property type="entry name" value="DPS_DNA-bd_CS"/>
</dbReference>
<gene>
    <name evidence="5" type="ORF">C7H83_04080</name>
</gene>
<dbReference type="AlphaFoldDB" id="A0A3G5FHC8"/>
<dbReference type="InterPro" id="IPR012347">
    <property type="entry name" value="Ferritin-like"/>
</dbReference>
<dbReference type="SUPFAM" id="SSF47240">
    <property type="entry name" value="Ferritin-like"/>
    <property type="match status" value="1"/>
</dbReference>
<dbReference type="Gene3D" id="1.20.1260.10">
    <property type="match status" value="1"/>
</dbReference>
<protein>
    <submittedName>
        <fullName evidence="5">DNA starvation/stationary phase protection protein</fullName>
    </submittedName>
</protein>
<evidence type="ECO:0000313" key="6">
    <source>
        <dbReference type="Proteomes" id="UP000280475"/>
    </source>
</evidence>
<evidence type="ECO:0000256" key="1">
    <source>
        <dbReference type="ARBA" id="ARBA00009497"/>
    </source>
</evidence>
<feature type="compositionally biased region" description="Basic and acidic residues" evidence="3">
    <location>
        <begin position="1"/>
        <end position="29"/>
    </location>
</feature>
<proteinExistence type="inferred from homology"/>
<dbReference type="EMBL" id="CP027768">
    <property type="protein sequence ID" value="AYW49719.1"/>
    <property type="molecule type" value="Genomic_DNA"/>
</dbReference>
<dbReference type="CDD" id="cd01043">
    <property type="entry name" value="DPS"/>
    <property type="match status" value="1"/>
</dbReference>
<dbReference type="GO" id="GO:0008199">
    <property type="term" value="F:ferric iron binding"/>
    <property type="evidence" value="ECO:0007669"/>
    <property type="project" value="InterPro"/>
</dbReference>
<dbReference type="GO" id="GO:0016722">
    <property type="term" value="F:oxidoreductase activity, acting on metal ions"/>
    <property type="evidence" value="ECO:0007669"/>
    <property type="project" value="InterPro"/>
</dbReference>
<evidence type="ECO:0000313" key="5">
    <source>
        <dbReference type="EMBL" id="AYW49719.1"/>
    </source>
</evidence>
<reference evidence="5 6" key="1">
    <citation type="journal article" date="2012" name="Int. J. Syst. Evol. Microbiol.">
        <title>Characterization of Tetragenococcus strains from sugar thick juice reveals a novel species, Tetragenococcus osmophilus sp. nov., and divides Tetragenococcus halophilus into two subspecies, T. halophilus subsp. halophilus subsp. nov. and T. halophilus subsp. flandriensis subsp. nov.</title>
        <authorList>
            <person name="Juste A."/>
            <person name="Van Trappen S."/>
            <person name="Verreth C."/>
            <person name="Cleenwerck I."/>
            <person name="De Vos P."/>
            <person name="Lievens B."/>
            <person name="Willems K.A."/>
        </authorList>
    </citation>
    <scope>NUCLEOTIDE SEQUENCE [LARGE SCALE GENOMIC DNA]</scope>
    <source>
        <strain evidence="5 6">LMG 26042</strain>
    </source>
</reference>